<keyword evidence="1" id="KW-1133">Transmembrane helix</keyword>
<feature type="transmembrane region" description="Helical" evidence="1">
    <location>
        <begin position="262"/>
        <end position="284"/>
    </location>
</feature>
<evidence type="ECO:0000313" key="3">
    <source>
        <dbReference type="EMBL" id="MCT9001923.1"/>
    </source>
</evidence>
<dbReference type="InterPro" id="IPR052734">
    <property type="entry name" value="Nod_factor_acetyltransferase"/>
</dbReference>
<accession>A0ABT2PBG5</accession>
<sequence length="352" mass="39124">MDAAKSFSILLVVLVHVEVELAFIEAAPSWLQMASVVFAPLRMPLFFAASGLFAYKWTQASWTELFDRKISLLAWVFLVWQPVVFMYKVIETEVLPNQPSNTIADQVLKFLVAPIRPNGELWFLWALCLFFIAGRALKRISTKVVVVASAAVSVAAMVGIPALPPEVNRLLGAGWAGVPMYFFFFIAAARLSKRILSIVTALNWWQSALLTLPWVALTLVASLFPDSAILLHFPASIFAVAAGFGVARLVERLSLFSYLGQRTLPIYVAHIAVIVLVVSTLHLVHPGSWAWAWIGDVLVPVALWVVAIWVPLVIHHFARRQQYGRYLYESPAGFLRGWPSLGRRIRGSSTEG</sequence>
<feature type="transmembrane region" description="Helical" evidence="1">
    <location>
        <begin position="201"/>
        <end position="223"/>
    </location>
</feature>
<feature type="transmembrane region" description="Helical" evidence="1">
    <location>
        <begin position="121"/>
        <end position="137"/>
    </location>
</feature>
<dbReference type="Pfam" id="PF01757">
    <property type="entry name" value="Acyl_transf_3"/>
    <property type="match status" value="1"/>
</dbReference>
<evidence type="ECO:0000256" key="1">
    <source>
        <dbReference type="SAM" id="Phobius"/>
    </source>
</evidence>
<evidence type="ECO:0000259" key="2">
    <source>
        <dbReference type="Pfam" id="PF01757"/>
    </source>
</evidence>
<dbReference type="InterPro" id="IPR002656">
    <property type="entry name" value="Acyl_transf_3_dom"/>
</dbReference>
<gene>
    <name evidence="3" type="ORF">N4R40_06045</name>
</gene>
<dbReference type="GO" id="GO:0016746">
    <property type="term" value="F:acyltransferase activity"/>
    <property type="evidence" value="ECO:0007669"/>
    <property type="project" value="UniProtKB-KW"/>
</dbReference>
<dbReference type="Proteomes" id="UP001300496">
    <property type="component" value="Unassembled WGS sequence"/>
</dbReference>
<feature type="transmembrane region" description="Helical" evidence="1">
    <location>
        <begin position="36"/>
        <end position="58"/>
    </location>
</feature>
<proteinExistence type="predicted"/>
<dbReference type="EMBL" id="JAODOR010000007">
    <property type="protein sequence ID" value="MCT9001923.1"/>
    <property type="molecule type" value="Genomic_DNA"/>
</dbReference>
<feature type="transmembrane region" description="Helical" evidence="1">
    <location>
        <begin position="144"/>
        <end position="164"/>
    </location>
</feature>
<feature type="transmembrane region" description="Helical" evidence="1">
    <location>
        <begin position="170"/>
        <end position="189"/>
    </location>
</feature>
<protein>
    <submittedName>
        <fullName evidence="3">Acyltransferase</fullName>
    </submittedName>
</protein>
<keyword evidence="4" id="KW-1185">Reference proteome</keyword>
<feature type="transmembrane region" description="Helical" evidence="1">
    <location>
        <begin position="70"/>
        <end position="90"/>
    </location>
</feature>
<keyword evidence="3" id="KW-0808">Transferase</keyword>
<feature type="transmembrane region" description="Helical" evidence="1">
    <location>
        <begin position="290"/>
        <end position="314"/>
    </location>
</feature>
<feature type="transmembrane region" description="Helical" evidence="1">
    <location>
        <begin position="229"/>
        <end position="250"/>
    </location>
</feature>
<evidence type="ECO:0000313" key="4">
    <source>
        <dbReference type="Proteomes" id="UP001300496"/>
    </source>
</evidence>
<comment type="caution">
    <text evidence="3">The sequence shown here is derived from an EMBL/GenBank/DDBJ whole genome shotgun (WGS) entry which is preliminary data.</text>
</comment>
<keyword evidence="3" id="KW-0012">Acyltransferase</keyword>
<keyword evidence="1" id="KW-0472">Membrane</keyword>
<keyword evidence="1" id="KW-0812">Transmembrane</keyword>
<name>A0ABT2PBG5_9MICO</name>
<reference evidence="3 4" key="1">
    <citation type="journal article" date="2024" name="Int. J. Syst. Evol. Microbiol.">
        <title>Microbacterium memoriense sp. nov., a member of the Actinomycetota from marine beach sediment of the north coast of Portugal.</title>
        <authorList>
            <person name="Santos J.D.N.D."/>
            <person name="Klimek D."/>
            <person name="Calusinska M."/>
            <person name="Lobo-da-Cunha A."/>
            <person name="Catita J."/>
            <person name="Goncalves H."/>
            <person name="Gonzalez I."/>
            <person name="Lage O.M."/>
        </authorList>
    </citation>
    <scope>NUCLEOTIDE SEQUENCE [LARGE SCALE GENOMIC DNA]</scope>
    <source>
        <strain evidence="3 4">PMIC_1C1B</strain>
    </source>
</reference>
<organism evidence="3 4">
    <name type="scientific">Microbacterium memoriense</name>
    <dbReference type="NCBI Taxonomy" id="2978350"/>
    <lineage>
        <taxon>Bacteria</taxon>
        <taxon>Bacillati</taxon>
        <taxon>Actinomycetota</taxon>
        <taxon>Actinomycetes</taxon>
        <taxon>Micrococcales</taxon>
        <taxon>Microbacteriaceae</taxon>
        <taxon>Microbacterium</taxon>
    </lineage>
</organism>
<dbReference type="RefSeq" id="WP_261606475.1">
    <property type="nucleotide sequence ID" value="NZ_JAODOR010000007.1"/>
</dbReference>
<feature type="domain" description="Acyltransferase 3" evidence="2">
    <location>
        <begin position="1"/>
        <end position="313"/>
    </location>
</feature>
<dbReference type="PANTHER" id="PTHR37312">
    <property type="entry name" value="MEMBRANE-BOUND ACYLTRANSFERASE YKRP-RELATED"/>
    <property type="match status" value="1"/>
</dbReference>
<dbReference type="PANTHER" id="PTHR37312:SF1">
    <property type="entry name" value="MEMBRANE-BOUND ACYLTRANSFERASE YKRP-RELATED"/>
    <property type="match status" value="1"/>
</dbReference>